<dbReference type="InterPro" id="IPR024601">
    <property type="entry name" value="Peptidase_M1_pepN_C"/>
</dbReference>
<accession>A0A397YUA2</accession>
<dbReference type="GO" id="GO:0008270">
    <property type="term" value="F:zinc ion binding"/>
    <property type="evidence" value="ECO:0007669"/>
    <property type="project" value="InterPro"/>
</dbReference>
<dbReference type="Gene3D" id="1.25.50.10">
    <property type="entry name" value="Peptidase M1, alanyl aminopeptidase, C-terminal domain"/>
    <property type="match status" value="1"/>
</dbReference>
<dbReference type="InterPro" id="IPR037144">
    <property type="entry name" value="Peptidase_M1_pepN_C_sf"/>
</dbReference>
<dbReference type="Pfam" id="PF17432">
    <property type="entry name" value="DUF3458_C"/>
    <property type="match status" value="1"/>
</dbReference>
<dbReference type="InterPro" id="IPR012779">
    <property type="entry name" value="Peptidase_M1_pepN"/>
</dbReference>
<dbReference type="PANTHER" id="PTHR46322:SF1">
    <property type="entry name" value="PUROMYCIN-SENSITIVE AMINOPEPTIDASE"/>
    <property type="match status" value="1"/>
</dbReference>
<organism evidence="2 3">
    <name type="scientific">Brassica campestris</name>
    <name type="common">Field mustard</name>
    <dbReference type="NCBI Taxonomy" id="3711"/>
    <lineage>
        <taxon>Eukaryota</taxon>
        <taxon>Viridiplantae</taxon>
        <taxon>Streptophyta</taxon>
        <taxon>Embryophyta</taxon>
        <taxon>Tracheophyta</taxon>
        <taxon>Spermatophyta</taxon>
        <taxon>Magnoliopsida</taxon>
        <taxon>eudicotyledons</taxon>
        <taxon>Gunneridae</taxon>
        <taxon>Pentapetalae</taxon>
        <taxon>rosids</taxon>
        <taxon>malvids</taxon>
        <taxon>Brassicales</taxon>
        <taxon>Brassicaceae</taxon>
        <taxon>Brassiceae</taxon>
        <taxon>Brassica</taxon>
    </lineage>
</organism>
<name>A0A397YUA2_BRACM</name>
<dbReference type="Proteomes" id="UP000264353">
    <property type="component" value="Chromosome A6"/>
</dbReference>
<sequence>MARRALKNTALAYLTSLEDPSYVELALSEYKSATNLTDQFAALAALAQNPGKTRDDVLADFYNKWQANGLSENVFEIASKSLAA</sequence>
<protein>
    <recommendedName>
        <fullName evidence="1">Peptidase M1 alanyl aminopeptidase C-terminal domain-containing protein</fullName>
    </recommendedName>
</protein>
<dbReference type="AlphaFoldDB" id="A0A397YUA2"/>
<evidence type="ECO:0000259" key="1">
    <source>
        <dbReference type="Pfam" id="PF17432"/>
    </source>
</evidence>
<dbReference type="PANTHER" id="PTHR46322">
    <property type="entry name" value="PUROMYCIN-SENSITIVE AMINOPEPTIDASE"/>
    <property type="match status" value="1"/>
</dbReference>
<dbReference type="EMBL" id="CM010633">
    <property type="protein sequence ID" value="RID57037.1"/>
    <property type="molecule type" value="Genomic_DNA"/>
</dbReference>
<evidence type="ECO:0000313" key="3">
    <source>
        <dbReference type="Proteomes" id="UP000264353"/>
    </source>
</evidence>
<proteinExistence type="predicted"/>
<reference evidence="2 3" key="1">
    <citation type="submission" date="2018-06" db="EMBL/GenBank/DDBJ databases">
        <title>WGS assembly of Brassica rapa FPsc.</title>
        <authorList>
            <person name="Bowman J."/>
            <person name="Kohchi T."/>
            <person name="Yamato K."/>
            <person name="Jenkins J."/>
            <person name="Shu S."/>
            <person name="Ishizaki K."/>
            <person name="Yamaoka S."/>
            <person name="Nishihama R."/>
            <person name="Nakamura Y."/>
            <person name="Berger F."/>
            <person name="Adam C."/>
            <person name="Aki S."/>
            <person name="Althoff F."/>
            <person name="Araki T."/>
            <person name="Arteaga-Vazquez M."/>
            <person name="Balasubrmanian S."/>
            <person name="Bauer D."/>
            <person name="Boehm C."/>
            <person name="Briginshaw L."/>
            <person name="Caballero-Perez J."/>
            <person name="Catarino B."/>
            <person name="Chen F."/>
            <person name="Chiyoda S."/>
            <person name="Chovatia M."/>
            <person name="Davies K."/>
            <person name="Delmans M."/>
            <person name="Demura T."/>
            <person name="Dierschke T."/>
            <person name="Dolan L."/>
            <person name="Dorantes-Acosta A."/>
            <person name="Eklund D."/>
            <person name="Florent S."/>
            <person name="Flores-Sandoval E."/>
            <person name="Fujiyama A."/>
            <person name="Fukuzawa H."/>
            <person name="Galik B."/>
            <person name="Grimanelli D."/>
            <person name="Grimwood J."/>
            <person name="Grossniklaus U."/>
            <person name="Hamada T."/>
            <person name="Haseloff J."/>
            <person name="Hetherington A."/>
            <person name="Higo A."/>
            <person name="Hirakawa Y."/>
            <person name="Hundley H."/>
            <person name="Ikeda Y."/>
            <person name="Inoue K."/>
            <person name="Inoue S."/>
            <person name="Ishida S."/>
            <person name="Jia Q."/>
            <person name="Kakita M."/>
            <person name="Kanazawa T."/>
            <person name="Kawai Y."/>
            <person name="Kawashima T."/>
            <person name="Kennedy M."/>
            <person name="Kinose K."/>
            <person name="Kinoshita T."/>
            <person name="Kohara Y."/>
            <person name="Koide E."/>
            <person name="Komatsu K."/>
            <person name="Kopischke S."/>
            <person name="Kubo M."/>
            <person name="Kyozuka J."/>
            <person name="Lagercrantz U."/>
            <person name="Lin S."/>
            <person name="Lindquist E."/>
            <person name="Lipzen A."/>
            <person name="Lu C."/>
            <person name="Luna E."/>
            <person name="Martienssen R."/>
            <person name="Minamino N."/>
            <person name="Mizutani M."/>
            <person name="Mizutani M."/>
            <person name="Mochizuki N."/>
            <person name="Monte I."/>
            <person name="Mosher R."/>
            <person name="Nagasaki H."/>
            <person name="Nakagami H."/>
            <person name="Naramoto S."/>
            <person name="Nishitani K."/>
            <person name="Ohtani M."/>
            <person name="Okamoto T."/>
            <person name="Okumura M."/>
            <person name="Phillips J."/>
            <person name="Pollak B."/>
            <person name="Reinders A."/>
            <person name="Roevekamp M."/>
            <person name="Sano R."/>
            <person name="Sawa S."/>
            <person name="Schmid M."/>
            <person name="Shirakawa M."/>
            <person name="Solano R."/>
            <person name="Spunde A."/>
            <person name="Suetsugu N."/>
            <person name="Sugano S."/>
            <person name="Sugiyama A."/>
            <person name="Sun R."/>
            <person name="Suzuki Y."/>
            <person name="Takenaka M."/>
            <person name="Takezawa D."/>
            <person name="Tomogane H."/>
            <person name="Tsuzuki M."/>
            <person name="Ueda T."/>
            <person name="Umeda M."/>
            <person name="Ward J."/>
            <person name="Watanabe Y."/>
            <person name="Yazaki K."/>
            <person name="Yokoyama R."/>
            <person name="Yoshitake Y."/>
            <person name="Yotsui I."/>
            <person name="Zachgo S."/>
            <person name="Schmutz J."/>
        </authorList>
    </citation>
    <scope>NUCLEOTIDE SEQUENCE [LARGE SCALE GENOMIC DNA]</scope>
    <source>
        <strain evidence="3">cv. B-3</strain>
    </source>
</reference>
<feature type="domain" description="Peptidase M1 alanyl aminopeptidase C-terminal" evidence="1">
    <location>
        <begin position="1"/>
        <end position="70"/>
    </location>
</feature>
<evidence type="ECO:0000313" key="2">
    <source>
        <dbReference type="EMBL" id="RID57037.1"/>
    </source>
</evidence>
<gene>
    <name evidence="2" type="ORF">BRARA_F00443</name>
</gene>